<keyword evidence="6" id="KW-0472">Membrane</keyword>
<dbReference type="PANTHER" id="PTHR33562">
    <property type="entry name" value="ATILLA, ISOFORM B-RELATED-RELATED"/>
    <property type="match status" value="1"/>
</dbReference>
<gene>
    <name evidence="10" type="ORF">PYX00_003184</name>
</gene>
<keyword evidence="3" id="KW-0812">Transmembrane</keyword>
<evidence type="ECO:0000256" key="3">
    <source>
        <dbReference type="ARBA" id="ARBA00022692"/>
    </source>
</evidence>
<feature type="chain" id="PRO_5044477036" description="Protein sleepless" evidence="9">
    <location>
        <begin position="25"/>
        <end position="166"/>
    </location>
</feature>
<dbReference type="GO" id="GO:0032222">
    <property type="term" value="P:regulation of synaptic transmission, cholinergic"/>
    <property type="evidence" value="ECO:0007669"/>
    <property type="project" value="InterPro"/>
</dbReference>
<dbReference type="GO" id="GO:0098552">
    <property type="term" value="C:side of membrane"/>
    <property type="evidence" value="ECO:0007669"/>
    <property type="project" value="UniProtKB-KW"/>
</dbReference>
<dbReference type="Pfam" id="PF17064">
    <property type="entry name" value="QVR"/>
    <property type="match status" value="1"/>
</dbReference>
<keyword evidence="7" id="KW-0325">Glycoprotein</keyword>
<evidence type="ECO:0000256" key="6">
    <source>
        <dbReference type="ARBA" id="ARBA00023136"/>
    </source>
</evidence>
<accession>A0AAW2I038</accession>
<protein>
    <recommendedName>
        <fullName evidence="11">Protein sleepless</fullName>
    </recommendedName>
</protein>
<dbReference type="AlphaFoldDB" id="A0AAW2I038"/>
<name>A0AAW2I038_9NEOP</name>
<feature type="signal peptide" evidence="9">
    <location>
        <begin position="1"/>
        <end position="24"/>
    </location>
</feature>
<dbReference type="PANTHER" id="PTHR33562:SF2">
    <property type="entry name" value="PROTEIN QUIVER"/>
    <property type="match status" value="1"/>
</dbReference>
<evidence type="ECO:0000313" key="10">
    <source>
        <dbReference type="EMBL" id="KAL0275281.1"/>
    </source>
</evidence>
<keyword evidence="4 9" id="KW-0732">Signal</keyword>
<keyword evidence="5" id="KW-1133">Transmembrane helix</keyword>
<proteinExistence type="predicted"/>
<dbReference type="EMBL" id="JARGDH010000002">
    <property type="protein sequence ID" value="KAL0275281.1"/>
    <property type="molecule type" value="Genomic_DNA"/>
</dbReference>
<evidence type="ECO:0000256" key="7">
    <source>
        <dbReference type="ARBA" id="ARBA00023180"/>
    </source>
</evidence>
<evidence type="ECO:0000256" key="2">
    <source>
        <dbReference type="ARBA" id="ARBA00022622"/>
    </source>
</evidence>
<evidence type="ECO:0000256" key="8">
    <source>
        <dbReference type="ARBA" id="ARBA00023288"/>
    </source>
</evidence>
<evidence type="ECO:0000256" key="5">
    <source>
        <dbReference type="ARBA" id="ARBA00022989"/>
    </source>
</evidence>
<evidence type="ECO:0008006" key="11">
    <source>
        <dbReference type="Google" id="ProtNLM"/>
    </source>
</evidence>
<comment type="subcellular location">
    <subcellularLocation>
        <location evidence="1">Membrane</location>
        <topology evidence="1">Lipid-anchor</topology>
        <topology evidence="1">GPI-anchor</topology>
    </subcellularLocation>
</comment>
<sequence>MEKGLVYFWLHLFILAVVFEKGYSIKCYVCTSLLNSECYDPISNKMTPTECSSDHTSATLQRLRGVFGDFTDLSTFFGNLAQGGSFECIKIDTIPQAAGLNGTTIRGCQFEKVNSNDVCKTISSKPGIQFCDTCSSDNCNSADAIGRSPILITFLPILGTLFYLRH</sequence>
<keyword evidence="8" id="KW-0449">Lipoprotein</keyword>
<evidence type="ECO:0000256" key="1">
    <source>
        <dbReference type="ARBA" id="ARBA00004589"/>
    </source>
</evidence>
<dbReference type="GO" id="GO:0030431">
    <property type="term" value="P:sleep"/>
    <property type="evidence" value="ECO:0007669"/>
    <property type="project" value="InterPro"/>
</dbReference>
<dbReference type="InterPro" id="IPR031424">
    <property type="entry name" value="QVR-like"/>
</dbReference>
<evidence type="ECO:0000256" key="4">
    <source>
        <dbReference type="ARBA" id="ARBA00022729"/>
    </source>
</evidence>
<organism evidence="10">
    <name type="scientific">Menopon gallinae</name>
    <name type="common">poultry shaft louse</name>
    <dbReference type="NCBI Taxonomy" id="328185"/>
    <lineage>
        <taxon>Eukaryota</taxon>
        <taxon>Metazoa</taxon>
        <taxon>Ecdysozoa</taxon>
        <taxon>Arthropoda</taxon>
        <taxon>Hexapoda</taxon>
        <taxon>Insecta</taxon>
        <taxon>Pterygota</taxon>
        <taxon>Neoptera</taxon>
        <taxon>Paraneoptera</taxon>
        <taxon>Psocodea</taxon>
        <taxon>Troctomorpha</taxon>
        <taxon>Phthiraptera</taxon>
        <taxon>Amblycera</taxon>
        <taxon>Menoponidae</taxon>
        <taxon>Menopon</taxon>
    </lineage>
</organism>
<evidence type="ECO:0000256" key="9">
    <source>
        <dbReference type="SAM" id="SignalP"/>
    </source>
</evidence>
<dbReference type="InterPro" id="IPR050975">
    <property type="entry name" value="Sleep_regulator"/>
</dbReference>
<comment type="caution">
    <text evidence="10">The sequence shown here is derived from an EMBL/GenBank/DDBJ whole genome shotgun (WGS) entry which is preliminary data.</text>
</comment>
<keyword evidence="2" id="KW-0336">GPI-anchor</keyword>
<dbReference type="EMBL" id="JARGDH010000002">
    <property type="protein sequence ID" value="KAL0275282.1"/>
    <property type="molecule type" value="Genomic_DNA"/>
</dbReference>
<reference evidence="10" key="1">
    <citation type="journal article" date="2024" name="Gigascience">
        <title>Chromosome-level genome of the poultry shaft louse Menopon gallinae provides insight into the host-switching and adaptive evolution of parasitic lice.</title>
        <authorList>
            <person name="Xu Y."/>
            <person name="Ma L."/>
            <person name="Liu S."/>
            <person name="Liang Y."/>
            <person name="Liu Q."/>
            <person name="He Z."/>
            <person name="Tian L."/>
            <person name="Duan Y."/>
            <person name="Cai W."/>
            <person name="Li H."/>
            <person name="Song F."/>
        </authorList>
    </citation>
    <scope>NUCLEOTIDE SEQUENCE</scope>
    <source>
        <strain evidence="10">Cailab_2023a</strain>
    </source>
</reference>